<dbReference type="InterPro" id="IPR029062">
    <property type="entry name" value="Class_I_gatase-like"/>
</dbReference>
<dbReference type="Proteomes" id="UP000541810">
    <property type="component" value="Unassembled WGS sequence"/>
</dbReference>
<keyword evidence="3" id="KW-0547">Nucleotide-binding</keyword>
<dbReference type="GO" id="GO:0006189">
    <property type="term" value="P:'de novo' IMP biosynthetic process"/>
    <property type="evidence" value="ECO:0007669"/>
    <property type="project" value="InterPro"/>
</dbReference>
<sequence>MTPQTLILRTAGTNCDGELANAFELAGAPATVVHLNDLIDHPSRLEEFDLIGFAGGFSYGDDIAAGRIFANRLKHRLYEPLLAAIDRGVPMFGTCNGFQILAKLGLLPDPHAGVQEVTLADNASGRYIDRWTPMQVVADSKCIWTKGLEDHDLPMAHAEGRFTAPDEVLDRIEANGQVALRYKDNPNGSARDIAGICDPTGLVFGLMPHPERFQHPTNHPQWTRMGEDFLTQTPIGLQYFHNAVVYVKDKQAAAVGG</sequence>
<accession>A0A7X0H8E7</accession>
<protein>
    <submittedName>
        <fullName evidence="8">Phosphoribosylformylglycinamidine synthase</fullName>
        <ecNumber evidence="8">6.3.5.3</ecNumber>
    </submittedName>
</protein>
<evidence type="ECO:0000256" key="2">
    <source>
        <dbReference type="ARBA" id="ARBA00022598"/>
    </source>
</evidence>
<keyword evidence="5" id="KW-0378">Hydrolase</keyword>
<evidence type="ECO:0000256" key="7">
    <source>
        <dbReference type="ARBA" id="ARBA00022962"/>
    </source>
</evidence>
<keyword evidence="9" id="KW-1185">Reference proteome</keyword>
<dbReference type="PANTHER" id="PTHR10099:SF1">
    <property type="entry name" value="PHOSPHORIBOSYLFORMYLGLYCINAMIDINE SYNTHASE"/>
    <property type="match status" value="1"/>
</dbReference>
<keyword evidence="6" id="KW-0067">ATP-binding</keyword>
<gene>
    <name evidence="8" type="ORF">HNQ40_002763</name>
</gene>
<keyword evidence="1" id="KW-0963">Cytoplasm</keyword>
<name>A0A7X0H8E7_9BACT</name>
<evidence type="ECO:0000256" key="1">
    <source>
        <dbReference type="ARBA" id="ARBA00022490"/>
    </source>
</evidence>
<dbReference type="AlphaFoldDB" id="A0A7X0H8E7"/>
<evidence type="ECO:0000313" key="8">
    <source>
        <dbReference type="EMBL" id="MBB6430957.1"/>
    </source>
</evidence>
<evidence type="ECO:0000256" key="5">
    <source>
        <dbReference type="ARBA" id="ARBA00022801"/>
    </source>
</evidence>
<dbReference type="GO" id="GO:0016787">
    <property type="term" value="F:hydrolase activity"/>
    <property type="evidence" value="ECO:0007669"/>
    <property type="project" value="UniProtKB-KW"/>
</dbReference>
<organism evidence="8 9">
    <name type="scientific">Algisphaera agarilytica</name>
    <dbReference type="NCBI Taxonomy" id="1385975"/>
    <lineage>
        <taxon>Bacteria</taxon>
        <taxon>Pseudomonadati</taxon>
        <taxon>Planctomycetota</taxon>
        <taxon>Phycisphaerae</taxon>
        <taxon>Phycisphaerales</taxon>
        <taxon>Phycisphaeraceae</taxon>
        <taxon>Algisphaera</taxon>
    </lineage>
</organism>
<dbReference type="PIRSF" id="PIRSF001586">
    <property type="entry name" value="FGAM_synth_I"/>
    <property type="match status" value="1"/>
</dbReference>
<dbReference type="SUPFAM" id="SSF52317">
    <property type="entry name" value="Class I glutamine amidotransferase-like"/>
    <property type="match status" value="1"/>
</dbReference>
<dbReference type="GO" id="GO:0004642">
    <property type="term" value="F:phosphoribosylformylglycinamidine synthase activity"/>
    <property type="evidence" value="ECO:0007669"/>
    <property type="project" value="UniProtKB-EC"/>
</dbReference>
<dbReference type="PANTHER" id="PTHR10099">
    <property type="entry name" value="PHOSPHORIBOSYLFORMYLGLYCINAMIDINE SYNTHASE"/>
    <property type="match status" value="1"/>
</dbReference>
<dbReference type="GO" id="GO:0005524">
    <property type="term" value="F:ATP binding"/>
    <property type="evidence" value="ECO:0007669"/>
    <property type="project" value="UniProtKB-KW"/>
</dbReference>
<dbReference type="InterPro" id="IPR010075">
    <property type="entry name" value="PRibForGlyAmidine_synth_PurQ"/>
</dbReference>
<comment type="caution">
    <text evidence="8">The sequence shown here is derived from an EMBL/GenBank/DDBJ whole genome shotgun (WGS) entry which is preliminary data.</text>
</comment>
<evidence type="ECO:0000313" key="9">
    <source>
        <dbReference type="Proteomes" id="UP000541810"/>
    </source>
</evidence>
<evidence type="ECO:0000256" key="4">
    <source>
        <dbReference type="ARBA" id="ARBA00022755"/>
    </source>
</evidence>
<proteinExistence type="predicted"/>
<dbReference type="RefSeq" id="WP_184678455.1">
    <property type="nucleotide sequence ID" value="NZ_JACHGY010000001.1"/>
</dbReference>
<dbReference type="Pfam" id="PF13507">
    <property type="entry name" value="GATase_5"/>
    <property type="match status" value="1"/>
</dbReference>
<dbReference type="EMBL" id="JACHGY010000001">
    <property type="protein sequence ID" value="MBB6430957.1"/>
    <property type="molecule type" value="Genomic_DNA"/>
</dbReference>
<evidence type="ECO:0000256" key="6">
    <source>
        <dbReference type="ARBA" id="ARBA00022840"/>
    </source>
</evidence>
<evidence type="ECO:0000256" key="3">
    <source>
        <dbReference type="ARBA" id="ARBA00022741"/>
    </source>
</evidence>
<dbReference type="SMART" id="SM01211">
    <property type="entry name" value="GATase_5"/>
    <property type="match status" value="1"/>
</dbReference>
<keyword evidence="2 8" id="KW-0436">Ligase</keyword>
<dbReference type="EC" id="6.3.5.3" evidence="8"/>
<reference evidence="8 9" key="1">
    <citation type="submission" date="2020-08" db="EMBL/GenBank/DDBJ databases">
        <title>Genomic Encyclopedia of Type Strains, Phase IV (KMG-IV): sequencing the most valuable type-strain genomes for metagenomic binning, comparative biology and taxonomic classification.</title>
        <authorList>
            <person name="Goeker M."/>
        </authorList>
    </citation>
    <scope>NUCLEOTIDE SEQUENCE [LARGE SCALE GENOMIC DNA]</scope>
    <source>
        <strain evidence="8 9">DSM 103725</strain>
    </source>
</reference>
<keyword evidence="4" id="KW-0658">Purine biosynthesis</keyword>
<keyword evidence="7" id="KW-0315">Glutamine amidotransferase</keyword>
<dbReference type="GO" id="GO:0005737">
    <property type="term" value="C:cytoplasm"/>
    <property type="evidence" value="ECO:0007669"/>
    <property type="project" value="TreeGrafter"/>
</dbReference>
<dbReference type="PROSITE" id="PS51273">
    <property type="entry name" value="GATASE_TYPE_1"/>
    <property type="match status" value="1"/>
</dbReference>
<dbReference type="Gene3D" id="3.40.50.880">
    <property type="match status" value="1"/>
</dbReference>